<comment type="cofactor">
    <cofactor evidence="1">
        <name>pyridoxal 5'-phosphate</name>
        <dbReference type="ChEBI" id="CHEBI:597326"/>
    </cofactor>
</comment>
<dbReference type="PIRSF" id="PIRSF000390">
    <property type="entry name" value="PLP_StrS"/>
    <property type="match status" value="1"/>
</dbReference>
<evidence type="ECO:0008006" key="7">
    <source>
        <dbReference type="Google" id="ProtNLM"/>
    </source>
</evidence>
<dbReference type="InterPro" id="IPR015421">
    <property type="entry name" value="PyrdxlP-dep_Trfase_major"/>
</dbReference>
<feature type="active site" description="Proton acceptor" evidence="2">
    <location>
        <position position="198"/>
    </location>
</feature>
<evidence type="ECO:0000256" key="2">
    <source>
        <dbReference type="PIRSR" id="PIRSR000390-1"/>
    </source>
</evidence>
<evidence type="ECO:0000256" key="1">
    <source>
        <dbReference type="ARBA" id="ARBA00001933"/>
    </source>
</evidence>
<protein>
    <recommendedName>
        <fullName evidence="7">DegT/DnrJ/EryC1/StrS aminotransferase family protein</fullName>
    </recommendedName>
</protein>
<dbReference type="PANTHER" id="PTHR30244:SF34">
    <property type="entry name" value="DTDP-4-AMINO-4,6-DIDEOXYGALACTOSE TRANSAMINASE"/>
    <property type="match status" value="1"/>
</dbReference>
<name>S2ZH21_9CORY</name>
<feature type="modified residue" description="N6-(pyridoxal phosphate)lysine" evidence="3">
    <location>
        <position position="198"/>
    </location>
</feature>
<dbReference type="Pfam" id="PF01041">
    <property type="entry name" value="DegT_DnrJ_EryC1"/>
    <property type="match status" value="1"/>
</dbReference>
<dbReference type="Gene3D" id="3.90.1150.10">
    <property type="entry name" value="Aspartate Aminotransferase, domain 1"/>
    <property type="match status" value="1"/>
</dbReference>
<dbReference type="EMBL" id="ATBY01000013">
    <property type="protein sequence ID" value="EPD69332.1"/>
    <property type="molecule type" value="Genomic_DNA"/>
</dbReference>
<dbReference type="RefSeq" id="WP_016457962.1">
    <property type="nucleotide sequence ID" value="NZ_KE150446.1"/>
</dbReference>
<evidence type="ECO:0000313" key="5">
    <source>
        <dbReference type="EMBL" id="EPD69332.1"/>
    </source>
</evidence>
<evidence type="ECO:0000313" key="6">
    <source>
        <dbReference type="Proteomes" id="UP000014408"/>
    </source>
</evidence>
<dbReference type="CDD" id="cd00616">
    <property type="entry name" value="AHBA_syn"/>
    <property type="match status" value="1"/>
</dbReference>
<dbReference type="Proteomes" id="UP000014408">
    <property type="component" value="Unassembled WGS sequence"/>
</dbReference>
<dbReference type="eggNOG" id="COG0399">
    <property type="taxonomic scope" value="Bacteria"/>
</dbReference>
<reference evidence="5 6" key="1">
    <citation type="submission" date="2013-05" db="EMBL/GenBank/DDBJ databases">
        <title>The Genome Sequence of Corynebacterium pyruviciproducens 1773O (ATCC BAA-1742).</title>
        <authorList>
            <consortium name="The Broad Institute Genomics Platform"/>
            <person name="Earl A."/>
            <person name="Ward D."/>
            <person name="Feldgarden M."/>
            <person name="Gevers D."/>
            <person name="Tong J."/>
            <person name="Walker B."/>
            <person name="Young S."/>
            <person name="Zeng Q."/>
            <person name="Gargeya S."/>
            <person name="Fitzgerald M."/>
            <person name="Haas B."/>
            <person name="Abouelleil A."/>
            <person name="Allen A.W."/>
            <person name="Alvarado L."/>
            <person name="Arachchi H.M."/>
            <person name="Berlin A.M."/>
            <person name="Chapman S.B."/>
            <person name="Gainer-Dewar J."/>
            <person name="Goldberg J."/>
            <person name="Griggs A."/>
            <person name="Gujja S."/>
            <person name="Hansen M."/>
            <person name="Howarth C."/>
            <person name="Imamovic A."/>
            <person name="Ireland A."/>
            <person name="Larimer J."/>
            <person name="McCowan C."/>
            <person name="Murphy C."/>
            <person name="Pearson M."/>
            <person name="Poon T.W."/>
            <person name="Priest M."/>
            <person name="Roberts A."/>
            <person name="Saif S."/>
            <person name="Shea T."/>
            <person name="Sisk P."/>
            <person name="Sykes S."/>
            <person name="Wortman J."/>
            <person name="Nusbaum C."/>
            <person name="Birren B."/>
        </authorList>
    </citation>
    <scope>NUCLEOTIDE SEQUENCE [LARGE SCALE GENOMIC DNA]</scope>
    <source>
        <strain evidence="5 6">ATCC BAA-1742</strain>
    </source>
</reference>
<proteinExistence type="inferred from homology"/>
<dbReference type="AlphaFoldDB" id="S2ZH21"/>
<dbReference type="InterPro" id="IPR015424">
    <property type="entry name" value="PyrdxlP-dep_Trfase"/>
</dbReference>
<dbReference type="SUPFAM" id="SSF53383">
    <property type="entry name" value="PLP-dependent transferases"/>
    <property type="match status" value="1"/>
</dbReference>
<dbReference type="GO" id="GO:0008483">
    <property type="term" value="F:transaminase activity"/>
    <property type="evidence" value="ECO:0007669"/>
    <property type="project" value="TreeGrafter"/>
</dbReference>
<evidence type="ECO:0000256" key="3">
    <source>
        <dbReference type="PIRSR" id="PIRSR000390-2"/>
    </source>
</evidence>
<dbReference type="PATRIC" id="fig|1125779.3.peg.1182"/>
<dbReference type="PANTHER" id="PTHR30244">
    <property type="entry name" value="TRANSAMINASE"/>
    <property type="match status" value="1"/>
</dbReference>
<dbReference type="GO" id="GO:0000271">
    <property type="term" value="P:polysaccharide biosynthetic process"/>
    <property type="evidence" value="ECO:0007669"/>
    <property type="project" value="TreeGrafter"/>
</dbReference>
<gene>
    <name evidence="5" type="ORF">HMPREF1219_01200</name>
</gene>
<evidence type="ECO:0000256" key="4">
    <source>
        <dbReference type="RuleBase" id="RU004508"/>
    </source>
</evidence>
<organism evidence="5 6">
    <name type="scientific">Corynebacterium pyruviciproducens ATCC BAA-1742</name>
    <dbReference type="NCBI Taxonomy" id="1125779"/>
    <lineage>
        <taxon>Bacteria</taxon>
        <taxon>Bacillati</taxon>
        <taxon>Actinomycetota</taxon>
        <taxon>Actinomycetes</taxon>
        <taxon>Mycobacteriales</taxon>
        <taxon>Corynebacteriaceae</taxon>
        <taxon>Corynebacterium</taxon>
    </lineage>
</organism>
<keyword evidence="3 4" id="KW-0663">Pyridoxal phosphate</keyword>
<accession>S2ZH21</accession>
<dbReference type="GO" id="GO:0030170">
    <property type="term" value="F:pyridoxal phosphate binding"/>
    <property type="evidence" value="ECO:0007669"/>
    <property type="project" value="TreeGrafter"/>
</dbReference>
<comment type="caution">
    <text evidence="5">The sequence shown here is derived from an EMBL/GenBank/DDBJ whole genome shotgun (WGS) entry which is preliminary data.</text>
</comment>
<keyword evidence="6" id="KW-1185">Reference proteome</keyword>
<dbReference type="STRING" id="1125779.HMPREF1219_01200"/>
<dbReference type="HOGENOM" id="CLU_033332_0_3_11"/>
<sequence length="405" mass="44270">MSRDLRKIPFSPPDIRAEDIAAVTACLESGWITSGPIGERFSHAISEYCGTEKTVLTNSCTAALELALRILNVGPGDEVIVPAYTYTASASVVCHVGAQLVLVDTAPGDYFPSPATIAEAVSPRTKAIIVVDFAGIPYPVEELRDLVIGKGRVSDSAFAPQDRPAIIVDGAHSIGASRRGAQNGSLGDFTAFSFHAVKNITTAEGGALTWNSRNQFDSEECATVLKRMTLHGQTKDALTKNKAGSWEYDIVDTAYKMNMPDVLAAIGYSQFKRVDEVTARRHDLLSLYEQHLSEAFHLLKHQGSDWRSSAHLAIVELDESYAPLRNEIISRLGERGVAANVHYKPLPLLTAYRKLGFSPENYPHAMEKYSRELTLPLHTLLSDDDAIYVAETLNHVVSELESTKK</sequence>
<comment type="similarity">
    <text evidence="4">Belongs to the DegT/DnrJ/EryC1 family.</text>
</comment>
<dbReference type="InterPro" id="IPR000653">
    <property type="entry name" value="DegT/StrS_aminotransferase"/>
</dbReference>
<dbReference type="InterPro" id="IPR015422">
    <property type="entry name" value="PyrdxlP-dep_Trfase_small"/>
</dbReference>
<dbReference type="Gene3D" id="3.40.640.10">
    <property type="entry name" value="Type I PLP-dependent aspartate aminotransferase-like (Major domain)"/>
    <property type="match status" value="1"/>
</dbReference>